<dbReference type="EMBL" id="CYZU01000014">
    <property type="protein sequence ID" value="CUO31988.1"/>
    <property type="molecule type" value="Genomic_DNA"/>
</dbReference>
<dbReference type="Pfam" id="PF02481">
    <property type="entry name" value="DNA_processg_A"/>
    <property type="match status" value="1"/>
</dbReference>
<accession>A0A174E619</accession>
<dbReference type="NCBIfam" id="TIGR00732">
    <property type="entry name" value="dprA"/>
    <property type="match status" value="1"/>
</dbReference>
<feature type="domain" description="Smf/DprA SLOG" evidence="2">
    <location>
        <begin position="78"/>
        <end position="285"/>
    </location>
</feature>
<dbReference type="STRING" id="39482.ERS852491_01859"/>
<protein>
    <submittedName>
        <fullName evidence="4">DNA protecting protein DprA</fullName>
    </submittedName>
</protein>
<dbReference type="Proteomes" id="UP000095544">
    <property type="component" value="Unassembled WGS sequence"/>
</dbReference>
<dbReference type="PANTHER" id="PTHR43022:SF1">
    <property type="entry name" value="PROTEIN SMF"/>
    <property type="match status" value="1"/>
</dbReference>
<reference evidence="4 5" key="1">
    <citation type="submission" date="2015-09" db="EMBL/GenBank/DDBJ databases">
        <authorList>
            <consortium name="Pathogen Informatics"/>
        </authorList>
    </citation>
    <scope>NUCLEOTIDE SEQUENCE [LARGE SCALE GENOMIC DNA]</scope>
    <source>
        <strain evidence="4 5">2789STDY5834876</strain>
    </source>
</reference>
<evidence type="ECO:0000313" key="5">
    <source>
        <dbReference type="Proteomes" id="UP000095544"/>
    </source>
</evidence>
<dbReference type="Pfam" id="PF17782">
    <property type="entry name" value="WHD_DprA"/>
    <property type="match status" value="1"/>
</dbReference>
<dbReference type="Gene3D" id="1.10.10.10">
    <property type="entry name" value="Winged helix-like DNA-binding domain superfamily/Winged helix DNA-binding domain"/>
    <property type="match status" value="1"/>
</dbReference>
<dbReference type="InterPro" id="IPR041614">
    <property type="entry name" value="DprA_WH"/>
</dbReference>
<dbReference type="InterPro" id="IPR003488">
    <property type="entry name" value="DprA"/>
</dbReference>
<dbReference type="PANTHER" id="PTHR43022">
    <property type="entry name" value="PROTEIN SMF"/>
    <property type="match status" value="1"/>
</dbReference>
<proteinExistence type="inferred from homology"/>
<dbReference type="InterPro" id="IPR057666">
    <property type="entry name" value="DrpA_SLOG"/>
</dbReference>
<evidence type="ECO:0000259" key="2">
    <source>
        <dbReference type="Pfam" id="PF02481"/>
    </source>
</evidence>
<dbReference type="InterPro" id="IPR036388">
    <property type="entry name" value="WH-like_DNA-bd_sf"/>
</dbReference>
<sequence>MKYEYWLAAITPLSDRKKYLLRKHLGSGECIFYIEETKLKELEFLNERDIHTIRQAQKERNPEETAAKLEEKSIRFVPCFSREFPGRLRTIPDPPYALYVKGRLPKEEKRAVAIVGARRCTPYGEKYALEFGERLAACGVSVISGLARGIDGTAQRGALMGKGHTYAVLGCGVDICYPREHIGLYVDILEEEGGILSEFPPGTPPAPQNFPRRNRIISGLSDLVLVIEAREKSGSLITADMALEQGRDVYALPGPVNSSLSQGCNELIRQGAGILLSTEMLLEELNMNCTEENKKTAKIEKVLESGENMVYSRLGLYPKNLSQLTEETKLPANEVLERLVSLELKGYIKEISKNHYIKIK</sequence>
<dbReference type="RefSeq" id="WP_050638745.1">
    <property type="nucleotide sequence ID" value="NZ_CABKUE010000004.1"/>
</dbReference>
<evidence type="ECO:0000256" key="1">
    <source>
        <dbReference type="ARBA" id="ARBA00006525"/>
    </source>
</evidence>
<gene>
    <name evidence="4" type="primary">smf</name>
    <name evidence="4" type="ORF">ERS852491_01859</name>
</gene>
<dbReference type="GO" id="GO:0009294">
    <property type="term" value="P:DNA-mediated transformation"/>
    <property type="evidence" value="ECO:0007669"/>
    <property type="project" value="InterPro"/>
</dbReference>
<comment type="similarity">
    <text evidence="1">Belongs to the DprA/Smf family.</text>
</comment>
<evidence type="ECO:0000313" key="4">
    <source>
        <dbReference type="EMBL" id="CUO31988.1"/>
    </source>
</evidence>
<organism evidence="4 5">
    <name type="scientific">Faecalicatena contorta</name>
    <dbReference type="NCBI Taxonomy" id="39482"/>
    <lineage>
        <taxon>Bacteria</taxon>
        <taxon>Bacillati</taxon>
        <taxon>Bacillota</taxon>
        <taxon>Clostridia</taxon>
        <taxon>Lachnospirales</taxon>
        <taxon>Lachnospiraceae</taxon>
        <taxon>Faecalicatena</taxon>
    </lineage>
</organism>
<dbReference type="AlphaFoldDB" id="A0A174E619"/>
<evidence type="ECO:0000259" key="3">
    <source>
        <dbReference type="Pfam" id="PF17782"/>
    </source>
</evidence>
<dbReference type="OrthoDB" id="9785707at2"/>
<name>A0A174E619_9FIRM</name>
<dbReference type="SUPFAM" id="SSF102405">
    <property type="entry name" value="MCP/YpsA-like"/>
    <property type="match status" value="1"/>
</dbReference>
<feature type="domain" description="DprA winged helix" evidence="3">
    <location>
        <begin position="302"/>
        <end position="349"/>
    </location>
</feature>
<dbReference type="Gene3D" id="3.40.50.450">
    <property type="match status" value="1"/>
</dbReference>